<feature type="domain" description="Glycosyltransferase RgtA/B/C/D-like" evidence="9">
    <location>
        <begin position="81"/>
        <end position="221"/>
    </location>
</feature>
<feature type="transmembrane region" description="Helical" evidence="8">
    <location>
        <begin position="128"/>
        <end position="147"/>
    </location>
</feature>
<dbReference type="eggNOG" id="COG1807">
    <property type="taxonomic scope" value="Bacteria"/>
</dbReference>
<dbReference type="KEGG" id="dmt:DESME_09905"/>
<evidence type="ECO:0000313" key="10">
    <source>
        <dbReference type="EMBL" id="AHF07305.1"/>
    </source>
</evidence>
<dbReference type="PANTHER" id="PTHR33908">
    <property type="entry name" value="MANNOSYLTRANSFERASE YKCB-RELATED"/>
    <property type="match status" value="1"/>
</dbReference>
<evidence type="ECO:0000256" key="1">
    <source>
        <dbReference type="ARBA" id="ARBA00004651"/>
    </source>
</evidence>
<dbReference type="OrthoDB" id="9809099at2"/>
<reference evidence="10 11" key="1">
    <citation type="submission" date="2013-12" db="EMBL/GenBank/DDBJ databases">
        <authorList>
            <consortium name="DOE Joint Genome Institute"/>
            <person name="Smidt H."/>
            <person name="Huntemann M."/>
            <person name="Han J."/>
            <person name="Chen A."/>
            <person name="Kyrpides N."/>
            <person name="Mavromatis K."/>
            <person name="Markowitz V."/>
            <person name="Palaniappan K."/>
            <person name="Ivanova N."/>
            <person name="Schaumberg A."/>
            <person name="Pati A."/>
            <person name="Liolios K."/>
            <person name="Nordberg H.P."/>
            <person name="Cantor M.N."/>
            <person name="Hua S.X."/>
            <person name="Woyke T."/>
        </authorList>
    </citation>
    <scope>NUCLEOTIDE SEQUENCE [LARGE SCALE GENOMIC DNA]</scope>
    <source>
        <strain evidence="11">DSM 15288</strain>
    </source>
</reference>
<feature type="transmembrane region" description="Helical" evidence="8">
    <location>
        <begin position="12"/>
        <end position="30"/>
    </location>
</feature>
<feature type="transmembrane region" description="Helical" evidence="8">
    <location>
        <begin position="181"/>
        <end position="205"/>
    </location>
</feature>
<feature type="transmembrane region" description="Helical" evidence="8">
    <location>
        <begin position="350"/>
        <end position="369"/>
    </location>
</feature>
<dbReference type="GO" id="GO:0016763">
    <property type="term" value="F:pentosyltransferase activity"/>
    <property type="evidence" value="ECO:0007669"/>
    <property type="project" value="TreeGrafter"/>
</dbReference>
<dbReference type="Proteomes" id="UP000010847">
    <property type="component" value="Chromosome"/>
</dbReference>
<dbReference type="RefSeq" id="WP_006716170.1">
    <property type="nucleotide sequence ID" value="NZ_CP007032.1"/>
</dbReference>
<feature type="transmembrane region" description="Helical" evidence="8">
    <location>
        <begin position="99"/>
        <end position="119"/>
    </location>
</feature>
<dbReference type="AlphaFoldDB" id="W0E8W8"/>
<accession>W0E8W8</accession>
<evidence type="ECO:0000256" key="3">
    <source>
        <dbReference type="ARBA" id="ARBA00022676"/>
    </source>
</evidence>
<keyword evidence="2" id="KW-1003">Cell membrane</keyword>
<keyword evidence="4 10" id="KW-0808">Transferase</keyword>
<keyword evidence="3" id="KW-0328">Glycosyltransferase</keyword>
<dbReference type="GO" id="GO:0005886">
    <property type="term" value="C:plasma membrane"/>
    <property type="evidence" value="ECO:0007669"/>
    <property type="project" value="UniProtKB-SubCell"/>
</dbReference>
<keyword evidence="6 8" id="KW-1133">Transmembrane helix</keyword>
<keyword evidence="11" id="KW-1185">Reference proteome</keyword>
<dbReference type="EMBL" id="CP007032">
    <property type="protein sequence ID" value="AHF07305.1"/>
    <property type="molecule type" value="Genomic_DNA"/>
</dbReference>
<evidence type="ECO:0000256" key="7">
    <source>
        <dbReference type="ARBA" id="ARBA00023136"/>
    </source>
</evidence>
<dbReference type="GO" id="GO:0009103">
    <property type="term" value="P:lipopolysaccharide biosynthetic process"/>
    <property type="evidence" value="ECO:0007669"/>
    <property type="project" value="UniProtKB-ARBA"/>
</dbReference>
<evidence type="ECO:0000256" key="4">
    <source>
        <dbReference type="ARBA" id="ARBA00022679"/>
    </source>
</evidence>
<comment type="subcellular location">
    <subcellularLocation>
        <location evidence="1">Cell membrane</location>
        <topology evidence="1">Multi-pass membrane protein</topology>
    </subcellularLocation>
</comment>
<sequence>MGGRIKRSSIYWLLLVILILGVLMRSRGILNPLLDDQGWRQADTASMAYHMLGKLTDVPQVWFPTLSYDGTVPQKVELEFPFLPYLLAWTWTWFGWSDLWGRAWGIIFSLLTIWGIFLLGQKCFSERAGLWAAGIYALAPLTVYYGRVVMPEPVVQACSVWAINALVYWQEKPGRLRFAGAGLMMALAILAKLPQLMIFPVAIVMGFWPLKGKVRPILIYSGLALLPPLLYYSWVHVGASQSSQFVSGILTGQVVESTGLFWWELRVHLREGVGMPVLVLSGIGSFYLFRKRLFVQTRRGTLYGIFLWCIISWGYILIICSRISLDYYLIPVILPFALLAGIALEQVEDTPGVVIGILVLSLLLVNSTFGNEEKYAWQEEYLSQALWLRDSTPPGSIMILSDPPPMTFYYAQRVGYRLNLTKNKETWQELLEIPGDYLIELPHTTQSPEFWYEVRAVFPEIGPGVYQLKNQ</sequence>
<evidence type="ECO:0000256" key="2">
    <source>
        <dbReference type="ARBA" id="ARBA00022475"/>
    </source>
</evidence>
<dbReference type="Pfam" id="PF13231">
    <property type="entry name" value="PMT_2"/>
    <property type="match status" value="1"/>
</dbReference>
<name>W0E8W8_9FIRM</name>
<dbReference type="STRING" id="871968.DESME_09905"/>
<dbReference type="PANTHER" id="PTHR33908:SF11">
    <property type="entry name" value="MEMBRANE PROTEIN"/>
    <property type="match status" value="1"/>
</dbReference>
<evidence type="ECO:0000313" key="11">
    <source>
        <dbReference type="Proteomes" id="UP000010847"/>
    </source>
</evidence>
<gene>
    <name evidence="10" type="ORF">DESME_09905</name>
</gene>
<dbReference type="InterPro" id="IPR038731">
    <property type="entry name" value="RgtA/B/C-like"/>
</dbReference>
<dbReference type="HOGENOM" id="CLU_587575_0_0_9"/>
<dbReference type="InterPro" id="IPR050297">
    <property type="entry name" value="LipidA_mod_glycosyltrf_83"/>
</dbReference>
<protein>
    <submittedName>
        <fullName evidence="10">Glycosyltransferase</fullName>
    </submittedName>
</protein>
<proteinExistence type="predicted"/>
<feature type="transmembrane region" description="Helical" evidence="8">
    <location>
        <begin position="327"/>
        <end position="344"/>
    </location>
</feature>
<evidence type="ECO:0000256" key="8">
    <source>
        <dbReference type="SAM" id="Phobius"/>
    </source>
</evidence>
<keyword evidence="7 8" id="KW-0472">Membrane</keyword>
<evidence type="ECO:0000256" key="5">
    <source>
        <dbReference type="ARBA" id="ARBA00022692"/>
    </source>
</evidence>
<feature type="transmembrane region" description="Helical" evidence="8">
    <location>
        <begin position="272"/>
        <end position="289"/>
    </location>
</feature>
<feature type="transmembrane region" description="Helical" evidence="8">
    <location>
        <begin position="301"/>
        <end position="320"/>
    </location>
</feature>
<evidence type="ECO:0000256" key="6">
    <source>
        <dbReference type="ARBA" id="ARBA00022989"/>
    </source>
</evidence>
<evidence type="ECO:0000259" key="9">
    <source>
        <dbReference type="Pfam" id="PF13231"/>
    </source>
</evidence>
<feature type="transmembrane region" description="Helical" evidence="8">
    <location>
        <begin position="217"/>
        <end position="235"/>
    </location>
</feature>
<keyword evidence="5 8" id="KW-0812">Transmembrane</keyword>
<organism evidence="10 11">
    <name type="scientific">Desulfitobacterium metallireducens DSM 15288</name>
    <dbReference type="NCBI Taxonomy" id="871968"/>
    <lineage>
        <taxon>Bacteria</taxon>
        <taxon>Bacillati</taxon>
        <taxon>Bacillota</taxon>
        <taxon>Clostridia</taxon>
        <taxon>Eubacteriales</taxon>
        <taxon>Desulfitobacteriaceae</taxon>
        <taxon>Desulfitobacterium</taxon>
    </lineage>
</organism>